<dbReference type="GeneID" id="5030783"/>
<reference evidence="1 2" key="1">
    <citation type="journal article" date="2006" name="Nature">
        <title>Global trends of whole-genome duplications revealed by the ciliate Paramecium tetraurelia.</title>
        <authorList>
            <consortium name="Genoscope"/>
            <person name="Aury J.-M."/>
            <person name="Jaillon O."/>
            <person name="Duret L."/>
            <person name="Noel B."/>
            <person name="Jubin C."/>
            <person name="Porcel B.M."/>
            <person name="Segurens B."/>
            <person name="Daubin V."/>
            <person name="Anthouard V."/>
            <person name="Aiach N."/>
            <person name="Arnaiz O."/>
            <person name="Billaut A."/>
            <person name="Beisson J."/>
            <person name="Blanc I."/>
            <person name="Bouhouche K."/>
            <person name="Camara F."/>
            <person name="Duharcourt S."/>
            <person name="Guigo R."/>
            <person name="Gogendeau D."/>
            <person name="Katinka M."/>
            <person name="Keller A.-M."/>
            <person name="Kissmehl R."/>
            <person name="Klotz C."/>
            <person name="Koll F."/>
            <person name="Le Moue A."/>
            <person name="Lepere C."/>
            <person name="Malinsky S."/>
            <person name="Nowacki M."/>
            <person name="Nowak J.K."/>
            <person name="Plattner H."/>
            <person name="Poulain J."/>
            <person name="Ruiz F."/>
            <person name="Serrano V."/>
            <person name="Zagulski M."/>
            <person name="Dessen P."/>
            <person name="Betermier M."/>
            <person name="Weissenbach J."/>
            <person name="Scarpelli C."/>
            <person name="Schachter V."/>
            <person name="Sperling L."/>
            <person name="Meyer E."/>
            <person name="Cohen J."/>
            <person name="Wincker P."/>
        </authorList>
    </citation>
    <scope>NUCLEOTIDE SEQUENCE [LARGE SCALE GENOMIC DNA]</scope>
    <source>
        <strain evidence="1 2">Stock d4-2</strain>
    </source>
</reference>
<organism evidence="1 2">
    <name type="scientific">Paramecium tetraurelia</name>
    <dbReference type="NCBI Taxonomy" id="5888"/>
    <lineage>
        <taxon>Eukaryota</taxon>
        <taxon>Sar</taxon>
        <taxon>Alveolata</taxon>
        <taxon>Ciliophora</taxon>
        <taxon>Intramacronucleata</taxon>
        <taxon>Oligohymenophorea</taxon>
        <taxon>Peniculida</taxon>
        <taxon>Parameciidae</taxon>
        <taxon>Paramecium</taxon>
    </lineage>
</organism>
<gene>
    <name evidence="1" type="ORF">GSPATT00013089001</name>
</gene>
<dbReference type="Proteomes" id="UP000000600">
    <property type="component" value="Unassembled WGS sequence"/>
</dbReference>
<evidence type="ECO:0000313" key="2">
    <source>
        <dbReference type="Proteomes" id="UP000000600"/>
    </source>
</evidence>
<name>A0D3I4_PARTE</name>
<evidence type="ECO:0000313" key="1">
    <source>
        <dbReference type="EMBL" id="CAK77601.1"/>
    </source>
</evidence>
<proteinExistence type="predicted"/>
<dbReference type="RefSeq" id="XP_001444998.1">
    <property type="nucleotide sequence ID" value="XM_001444961.1"/>
</dbReference>
<keyword evidence="2" id="KW-1185">Reference proteome</keyword>
<dbReference type="HOGENOM" id="CLU_1216783_0_0_1"/>
<dbReference type="AlphaFoldDB" id="A0D3I4"/>
<dbReference type="KEGG" id="ptm:GSPATT00013089001"/>
<sequence length="228" mass="26700">MFSINIEKKDMYSRTSKQYIRLKRQTEKIPRSDGQEVCNLLFKPIQDQADSSCESSPQIVTKIQFKKTQFSKIQVAENTINQYLTPRGHCDQNLNILNRKTSHSVIAQYVMDKNKKLKSSVREEQKLPLIKQPSLNEFNQYFLAQKRSIDVGRLSQQLMQSKSQDNGDKQIQLNQKQNQFINKQINMLIQQKSDPQINQNIRIRTLPNDINASKTKTSLLRKLRPYLK</sequence>
<protein>
    <submittedName>
        <fullName evidence="1">Uncharacterized protein</fullName>
    </submittedName>
</protein>
<dbReference type="InParanoid" id="A0D3I4"/>
<accession>A0D3I4</accession>
<dbReference type="EMBL" id="CT868274">
    <property type="protein sequence ID" value="CAK77601.1"/>
    <property type="molecule type" value="Genomic_DNA"/>
</dbReference>